<dbReference type="OrthoDB" id="8065060at2759"/>
<evidence type="ECO:0000256" key="3">
    <source>
        <dbReference type="ARBA" id="ARBA00022461"/>
    </source>
</evidence>
<dbReference type="PANTHER" id="PTHR11690:SF286">
    <property type="entry name" value="ACID-SENSING ION CHANNEL 5"/>
    <property type="match status" value="1"/>
</dbReference>
<dbReference type="RefSeq" id="XP_023930597.1">
    <property type="nucleotide sequence ID" value="XM_024074829.1"/>
</dbReference>
<dbReference type="Gene3D" id="2.60.470.10">
    <property type="entry name" value="Acid-sensing ion channels like domains"/>
    <property type="match status" value="1"/>
</dbReference>
<keyword evidence="2 11" id="KW-0813">Transport</keyword>
<keyword evidence="7 11" id="KW-0406">Ion transport</keyword>
<accession>A0A2R2MKK2</accession>
<evidence type="ECO:0000256" key="8">
    <source>
        <dbReference type="ARBA" id="ARBA00023136"/>
    </source>
</evidence>
<feature type="transmembrane region" description="Helical" evidence="13">
    <location>
        <begin position="330"/>
        <end position="356"/>
    </location>
</feature>
<dbReference type="InParanoid" id="A0A2R2MKK2"/>
<dbReference type="GeneID" id="106164083"/>
<dbReference type="PRINTS" id="PR01078">
    <property type="entry name" value="AMINACHANNEL"/>
</dbReference>
<keyword evidence="8 13" id="KW-0472">Membrane</keyword>
<evidence type="ECO:0000256" key="11">
    <source>
        <dbReference type="RuleBase" id="RU000679"/>
    </source>
</evidence>
<keyword evidence="10 11" id="KW-0407">Ion channel</keyword>
<keyword evidence="9 11" id="KW-0739">Sodium transport</keyword>
<dbReference type="GO" id="GO:0015280">
    <property type="term" value="F:ligand-gated sodium channel activity"/>
    <property type="evidence" value="ECO:0007669"/>
    <property type="project" value="TreeGrafter"/>
</dbReference>
<comment type="similarity">
    <text evidence="11">Belongs to the amiloride-sensitive sodium channel (TC 1.A.6) family.</text>
</comment>
<evidence type="ECO:0000256" key="4">
    <source>
        <dbReference type="ARBA" id="ARBA00022692"/>
    </source>
</evidence>
<comment type="subcellular location">
    <subcellularLocation>
        <location evidence="1">Membrane</location>
        <topology evidence="1">Multi-pass membrane protein</topology>
    </subcellularLocation>
</comment>
<keyword evidence="4 11" id="KW-0812">Transmembrane</keyword>
<gene>
    <name evidence="15" type="primary">LOC106164083</name>
</gene>
<evidence type="ECO:0000313" key="15">
    <source>
        <dbReference type="RefSeq" id="XP_023930597.1"/>
    </source>
</evidence>
<dbReference type="GO" id="GO:0005886">
    <property type="term" value="C:plasma membrane"/>
    <property type="evidence" value="ECO:0007669"/>
    <property type="project" value="TreeGrafter"/>
</dbReference>
<feature type="compositionally biased region" description="Polar residues" evidence="12">
    <location>
        <begin position="10"/>
        <end position="19"/>
    </location>
</feature>
<dbReference type="AlphaFoldDB" id="A0A2R2MKK2"/>
<evidence type="ECO:0000256" key="1">
    <source>
        <dbReference type="ARBA" id="ARBA00004141"/>
    </source>
</evidence>
<evidence type="ECO:0000256" key="12">
    <source>
        <dbReference type="SAM" id="MobiDB-lite"/>
    </source>
</evidence>
<dbReference type="PANTHER" id="PTHR11690">
    <property type="entry name" value="AMILORIDE-SENSITIVE SODIUM CHANNEL-RELATED"/>
    <property type="match status" value="1"/>
</dbReference>
<evidence type="ECO:0000256" key="10">
    <source>
        <dbReference type="ARBA" id="ARBA00023303"/>
    </source>
</evidence>
<evidence type="ECO:0000256" key="2">
    <source>
        <dbReference type="ARBA" id="ARBA00022448"/>
    </source>
</evidence>
<protein>
    <submittedName>
        <fullName evidence="15">Acid-sensing ion channel 5-like</fullName>
    </submittedName>
</protein>
<dbReference type="Pfam" id="PF00858">
    <property type="entry name" value="ASC"/>
    <property type="match status" value="2"/>
</dbReference>
<keyword evidence="5 13" id="KW-1133">Transmembrane helix</keyword>
<feature type="non-terminal residue" evidence="15">
    <location>
        <position position="468"/>
    </location>
</feature>
<organism evidence="14 15">
    <name type="scientific">Lingula anatina</name>
    <name type="common">Brachiopod</name>
    <name type="synonym">Lingula unguis</name>
    <dbReference type="NCBI Taxonomy" id="7574"/>
    <lineage>
        <taxon>Eukaryota</taxon>
        <taxon>Metazoa</taxon>
        <taxon>Spiralia</taxon>
        <taxon>Lophotrochozoa</taxon>
        <taxon>Brachiopoda</taxon>
        <taxon>Linguliformea</taxon>
        <taxon>Lingulata</taxon>
        <taxon>Lingulida</taxon>
        <taxon>Linguloidea</taxon>
        <taxon>Lingulidae</taxon>
        <taxon>Lingula</taxon>
    </lineage>
</organism>
<dbReference type="Gene3D" id="1.10.287.770">
    <property type="entry name" value="YojJ-like"/>
    <property type="match status" value="1"/>
</dbReference>
<feature type="region of interest" description="Disordered" evidence="12">
    <location>
        <begin position="1"/>
        <end position="26"/>
    </location>
</feature>
<keyword evidence="6" id="KW-0915">Sodium</keyword>
<dbReference type="Proteomes" id="UP000085678">
    <property type="component" value="Unplaced"/>
</dbReference>
<feature type="transmembrane region" description="Helical" evidence="13">
    <location>
        <begin position="412"/>
        <end position="435"/>
    </location>
</feature>
<evidence type="ECO:0000313" key="14">
    <source>
        <dbReference type="Proteomes" id="UP000085678"/>
    </source>
</evidence>
<evidence type="ECO:0000256" key="9">
    <source>
        <dbReference type="ARBA" id="ARBA00023201"/>
    </source>
</evidence>
<evidence type="ECO:0000256" key="7">
    <source>
        <dbReference type="ARBA" id="ARBA00023065"/>
    </source>
</evidence>
<dbReference type="KEGG" id="lak:106164083"/>
<proteinExistence type="inferred from homology"/>
<evidence type="ECO:0000256" key="6">
    <source>
        <dbReference type="ARBA" id="ARBA00023053"/>
    </source>
</evidence>
<sequence>MPDDQDNDGHFTSSTTNNAEDGEMSMSDMDNMMRSMYPRGFQLSNFTLEKGWYLNASNAICTFRGRPCNWTTDFNHVFTAFGNCFTFNANNDAFQDQPGAKNGLSLEINIEQQYYSNRLQLGDQVDAGIFFHVHNQSVPPSVETDGRAVPPGFHAYVGLTRTDSYSIDPPYGLCNKSAELVNFPDYSVAACVLECKEQHMLRECGCELFEYEGRGRECSLMEVTTCAKPLLGEIKTIYYFLWNHLYEFSNMCDCPVACEDVTYATSVTYTSIPSNSTASELATNLRMSPTEVKANYVIMDIYLENLNYIKSEQLPAVEPSALISDIGGQFGLFMGFSLLTIIEFIEFAAMTLYTWILSAKRQPKVDIVMVKMTSTRNEKEEKAKEEPQVSIEAFATSTSAHGFARAYQSRHLVAKAIWTALITAGFVVAVVQIYFRFASYFRYDTTTKITMVFAKELQFPAVTICNAN</sequence>
<dbReference type="InterPro" id="IPR001873">
    <property type="entry name" value="ENaC"/>
</dbReference>
<evidence type="ECO:0000256" key="13">
    <source>
        <dbReference type="SAM" id="Phobius"/>
    </source>
</evidence>
<evidence type="ECO:0000256" key="5">
    <source>
        <dbReference type="ARBA" id="ARBA00022989"/>
    </source>
</evidence>
<keyword evidence="14" id="KW-1185">Reference proteome</keyword>
<name>A0A2R2MKK2_LINAN</name>
<reference evidence="15" key="1">
    <citation type="submission" date="2025-08" db="UniProtKB">
        <authorList>
            <consortium name="RefSeq"/>
        </authorList>
    </citation>
    <scope>IDENTIFICATION</scope>
    <source>
        <tissue evidence="15">Gonads</tissue>
    </source>
</reference>
<keyword evidence="3 11" id="KW-0894">Sodium channel</keyword>